<comment type="caution">
    <text evidence="3">The sequence shown here is derived from an EMBL/GenBank/DDBJ whole genome shotgun (WGS) entry which is preliminary data.</text>
</comment>
<gene>
    <name evidence="3" type="ORF">E7272_04220</name>
</gene>
<keyword evidence="3" id="KW-0012">Acyltransferase</keyword>
<dbReference type="Proteomes" id="UP000766246">
    <property type="component" value="Unassembled WGS sequence"/>
</dbReference>
<feature type="transmembrane region" description="Helical" evidence="1">
    <location>
        <begin position="42"/>
        <end position="66"/>
    </location>
</feature>
<dbReference type="EMBL" id="SVER01000008">
    <property type="protein sequence ID" value="MBE5919030.1"/>
    <property type="molecule type" value="Genomic_DNA"/>
</dbReference>
<keyword evidence="1" id="KW-1133">Transmembrane helix</keyword>
<proteinExistence type="predicted"/>
<feature type="transmembrane region" description="Helical" evidence="1">
    <location>
        <begin position="159"/>
        <end position="177"/>
    </location>
</feature>
<keyword evidence="1" id="KW-0472">Membrane</keyword>
<reference evidence="3" key="1">
    <citation type="submission" date="2019-04" db="EMBL/GenBank/DDBJ databases">
        <title>Evolution of Biomass-Degrading Anaerobic Consortia Revealed by Metagenomics.</title>
        <authorList>
            <person name="Peng X."/>
        </authorList>
    </citation>
    <scope>NUCLEOTIDE SEQUENCE</scope>
    <source>
        <strain evidence="3">SIG311</strain>
    </source>
</reference>
<feature type="transmembrane region" description="Helical" evidence="1">
    <location>
        <begin position="212"/>
        <end position="228"/>
    </location>
</feature>
<feature type="transmembrane region" description="Helical" evidence="1">
    <location>
        <begin position="87"/>
        <end position="109"/>
    </location>
</feature>
<feature type="transmembrane region" description="Helical" evidence="1">
    <location>
        <begin position="298"/>
        <end position="319"/>
    </location>
</feature>
<protein>
    <submittedName>
        <fullName evidence="3">Acyltransferase</fullName>
    </submittedName>
</protein>
<evidence type="ECO:0000313" key="4">
    <source>
        <dbReference type="Proteomes" id="UP000766246"/>
    </source>
</evidence>
<dbReference type="PANTHER" id="PTHR23028">
    <property type="entry name" value="ACETYLTRANSFERASE"/>
    <property type="match status" value="1"/>
</dbReference>
<dbReference type="AlphaFoldDB" id="A0A927UAN0"/>
<dbReference type="InterPro" id="IPR050879">
    <property type="entry name" value="Acyltransferase_3"/>
</dbReference>
<dbReference type="InterPro" id="IPR002656">
    <property type="entry name" value="Acyl_transf_3_dom"/>
</dbReference>
<accession>A0A927UAN0</accession>
<evidence type="ECO:0000313" key="3">
    <source>
        <dbReference type="EMBL" id="MBE5919030.1"/>
    </source>
</evidence>
<feature type="transmembrane region" description="Helical" evidence="1">
    <location>
        <begin position="12"/>
        <end position="30"/>
    </location>
</feature>
<keyword evidence="1" id="KW-0812">Transmembrane</keyword>
<dbReference type="GO" id="GO:0016747">
    <property type="term" value="F:acyltransferase activity, transferring groups other than amino-acyl groups"/>
    <property type="evidence" value="ECO:0007669"/>
    <property type="project" value="InterPro"/>
</dbReference>
<feature type="transmembrane region" description="Helical" evidence="1">
    <location>
        <begin position="234"/>
        <end position="252"/>
    </location>
</feature>
<feature type="domain" description="Acyltransferase 3" evidence="2">
    <location>
        <begin position="8"/>
        <end position="314"/>
    </location>
</feature>
<evidence type="ECO:0000256" key="1">
    <source>
        <dbReference type="SAM" id="Phobius"/>
    </source>
</evidence>
<sequence>MADKNRYEAIDGWRAYACLGIVAMHVLANGKYGLDGFIYVQFIPALTNLVFLFMTISAFGMCCGYYDRMISDNVDIVSFYKKRYKKILPFFALLCLLDFIVSPSINSLYEVFANLTLCFGLIPNADITVIGVGWFLGTVFVFYLMFPFFCFLLADKKRAWLGFTASFIMNILCISYFDVDRKSIAYSFVYFMVGGIVFLYREEISKLVKFKCAVIIVFISLVTIYYFVESNTAISLLINAMVLVLAIVFVGKGVLNNKFVHFIGGISFEIYLCHMFIFRVLEKANMLRLTQNNYVNYWLIYLIVFIGATVFAYISQIGINKVTKFLIKE</sequence>
<evidence type="ECO:0000259" key="2">
    <source>
        <dbReference type="Pfam" id="PF01757"/>
    </source>
</evidence>
<dbReference type="Pfam" id="PF01757">
    <property type="entry name" value="Acyl_transf_3"/>
    <property type="match status" value="1"/>
</dbReference>
<feature type="transmembrane region" description="Helical" evidence="1">
    <location>
        <begin position="259"/>
        <end position="278"/>
    </location>
</feature>
<keyword evidence="3" id="KW-0808">Transferase</keyword>
<organism evidence="3 4">
    <name type="scientific">Pseudobutyrivibrio ruminis</name>
    <dbReference type="NCBI Taxonomy" id="46206"/>
    <lineage>
        <taxon>Bacteria</taxon>
        <taxon>Bacillati</taxon>
        <taxon>Bacillota</taxon>
        <taxon>Clostridia</taxon>
        <taxon>Lachnospirales</taxon>
        <taxon>Lachnospiraceae</taxon>
        <taxon>Pseudobutyrivibrio</taxon>
    </lineage>
</organism>
<feature type="transmembrane region" description="Helical" evidence="1">
    <location>
        <begin position="183"/>
        <end position="200"/>
    </location>
</feature>
<feature type="transmembrane region" description="Helical" evidence="1">
    <location>
        <begin position="129"/>
        <end position="152"/>
    </location>
</feature>
<name>A0A927UAN0_9FIRM</name>